<dbReference type="SMART" id="SM00279">
    <property type="entry name" value="HhH2"/>
    <property type="match status" value="1"/>
</dbReference>
<evidence type="ECO:0000313" key="11">
    <source>
        <dbReference type="EMBL" id="CAB3408829.1"/>
    </source>
</evidence>
<evidence type="ECO:0000259" key="10">
    <source>
        <dbReference type="SMART" id="SM00485"/>
    </source>
</evidence>
<evidence type="ECO:0000256" key="5">
    <source>
        <dbReference type="ARBA" id="ARBA00022801"/>
    </source>
</evidence>
<name>A0A8S1FB40_9PELO</name>
<dbReference type="SMART" id="SM00484">
    <property type="entry name" value="XPGI"/>
    <property type="match status" value="1"/>
</dbReference>
<evidence type="ECO:0000313" key="12">
    <source>
        <dbReference type="Proteomes" id="UP000494206"/>
    </source>
</evidence>
<dbReference type="GO" id="GO:0004520">
    <property type="term" value="F:DNA endonuclease activity"/>
    <property type="evidence" value="ECO:0007669"/>
    <property type="project" value="TreeGrafter"/>
</dbReference>
<feature type="region of interest" description="Disordered" evidence="8">
    <location>
        <begin position="388"/>
        <end position="455"/>
    </location>
</feature>
<dbReference type="GO" id="GO:0046872">
    <property type="term" value="F:metal ion binding"/>
    <property type="evidence" value="ECO:0007669"/>
    <property type="project" value="UniProtKB-KW"/>
</dbReference>
<dbReference type="PRINTS" id="PR00853">
    <property type="entry name" value="XPGRADSUPER"/>
</dbReference>
<evidence type="ECO:0000256" key="7">
    <source>
        <dbReference type="ARBA" id="ARBA00023242"/>
    </source>
</evidence>
<keyword evidence="3" id="KW-0540">Nuclease</keyword>
<dbReference type="CDD" id="cd09868">
    <property type="entry name" value="PIN_XPG_RAD2"/>
    <property type="match status" value="2"/>
</dbReference>
<feature type="domain" description="XPG-I" evidence="9">
    <location>
        <begin position="485"/>
        <end position="558"/>
    </location>
</feature>
<dbReference type="GO" id="GO:0016787">
    <property type="term" value="F:hydrolase activity"/>
    <property type="evidence" value="ECO:0007669"/>
    <property type="project" value="UniProtKB-KW"/>
</dbReference>
<dbReference type="AlphaFoldDB" id="A0A8S1FB40"/>
<feature type="compositionally biased region" description="Basic and acidic residues" evidence="8">
    <location>
        <begin position="425"/>
        <end position="436"/>
    </location>
</feature>
<dbReference type="Proteomes" id="UP000494206">
    <property type="component" value="Unassembled WGS sequence"/>
</dbReference>
<dbReference type="InterPro" id="IPR006085">
    <property type="entry name" value="XPG_DNA_repair_N"/>
</dbReference>
<dbReference type="InterPro" id="IPR008918">
    <property type="entry name" value="HhH2"/>
</dbReference>
<evidence type="ECO:0000256" key="8">
    <source>
        <dbReference type="SAM" id="MobiDB-lite"/>
    </source>
</evidence>
<evidence type="ECO:0000256" key="1">
    <source>
        <dbReference type="ARBA" id="ARBA00001946"/>
    </source>
</evidence>
<dbReference type="Gene3D" id="1.10.150.20">
    <property type="entry name" value="5' to 3' exonuclease, C-terminal subdomain"/>
    <property type="match status" value="1"/>
</dbReference>
<feature type="region of interest" description="Disordered" evidence="8">
    <location>
        <begin position="778"/>
        <end position="805"/>
    </location>
</feature>
<evidence type="ECO:0000256" key="3">
    <source>
        <dbReference type="ARBA" id="ARBA00022722"/>
    </source>
</evidence>
<dbReference type="Gene3D" id="3.40.50.1010">
    <property type="entry name" value="5'-nuclease"/>
    <property type="match status" value="2"/>
</dbReference>
<dbReference type="InterPro" id="IPR036279">
    <property type="entry name" value="5-3_exonuclease_C_sf"/>
</dbReference>
<dbReference type="GO" id="GO:0005634">
    <property type="term" value="C:nucleus"/>
    <property type="evidence" value="ECO:0007669"/>
    <property type="project" value="UniProtKB-SubCell"/>
</dbReference>
<evidence type="ECO:0000259" key="9">
    <source>
        <dbReference type="SMART" id="SM00484"/>
    </source>
</evidence>
<dbReference type="InterPro" id="IPR006086">
    <property type="entry name" value="XPG-I_dom"/>
</dbReference>
<feature type="compositionally biased region" description="Acidic residues" evidence="8">
    <location>
        <begin position="395"/>
        <end position="410"/>
    </location>
</feature>
<dbReference type="CDD" id="cd09900">
    <property type="entry name" value="H3TH_XPG-like"/>
    <property type="match status" value="1"/>
</dbReference>
<keyword evidence="12" id="KW-1185">Reference proteome</keyword>
<evidence type="ECO:0000256" key="2">
    <source>
        <dbReference type="ARBA" id="ARBA00004123"/>
    </source>
</evidence>
<evidence type="ECO:0000256" key="6">
    <source>
        <dbReference type="ARBA" id="ARBA00022842"/>
    </source>
</evidence>
<keyword evidence="4" id="KW-0479">Metal-binding</keyword>
<dbReference type="EMBL" id="CADEPM010000007">
    <property type="protein sequence ID" value="CAB3408829.1"/>
    <property type="molecule type" value="Genomic_DNA"/>
</dbReference>
<dbReference type="SMART" id="SM00485">
    <property type="entry name" value="XPGN"/>
    <property type="match status" value="1"/>
</dbReference>
<dbReference type="PANTHER" id="PTHR16171">
    <property type="entry name" value="DNA REPAIR PROTEIN COMPLEMENTING XP-G CELLS-RELATED"/>
    <property type="match status" value="1"/>
</dbReference>
<dbReference type="PANTHER" id="PTHR16171:SF7">
    <property type="entry name" value="DNA REPAIR PROTEIN RAD2"/>
    <property type="match status" value="1"/>
</dbReference>
<keyword evidence="6" id="KW-0460">Magnesium</keyword>
<reference evidence="11 12" key="1">
    <citation type="submission" date="2020-04" db="EMBL/GenBank/DDBJ databases">
        <authorList>
            <person name="Laetsch R D."/>
            <person name="Stevens L."/>
            <person name="Kumar S."/>
            <person name="Blaxter L. M."/>
        </authorList>
    </citation>
    <scope>NUCLEOTIDE SEQUENCE [LARGE SCALE GENOMIC DNA]</scope>
</reference>
<gene>
    <name evidence="11" type="ORF">CBOVIS_LOCUS10560</name>
</gene>
<dbReference type="OrthoDB" id="31113at2759"/>
<organism evidence="11 12">
    <name type="scientific">Caenorhabditis bovis</name>
    <dbReference type="NCBI Taxonomy" id="2654633"/>
    <lineage>
        <taxon>Eukaryota</taxon>
        <taxon>Metazoa</taxon>
        <taxon>Ecdysozoa</taxon>
        <taxon>Nematoda</taxon>
        <taxon>Chromadorea</taxon>
        <taxon>Rhabditida</taxon>
        <taxon>Rhabditina</taxon>
        <taxon>Rhabditomorpha</taxon>
        <taxon>Rhabditoidea</taxon>
        <taxon>Rhabditidae</taxon>
        <taxon>Peloderinae</taxon>
        <taxon>Caenorhabditis</taxon>
    </lineage>
</organism>
<dbReference type="Pfam" id="PF00752">
    <property type="entry name" value="XPG_N"/>
    <property type="match status" value="1"/>
</dbReference>
<feature type="domain" description="XPG N-terminal" evidence="10">
    <location>
        <begin position="1"/>
        <end position="95"/>
    </location>
</feature>
<comment type="subcellular location">
    <subcellularLocation>
        <location evidence="2">Nucleus</location>
    </subcellularLocation>
</comment>
<keyword evidence="5" id="KW-0378">Hydrolase</keyword>
<dbReference type="InterPro" id="IPR029060">
    <property type="entry name" value="PIN-like_dom_sf"/>
</dbReference>
<dbReference type="SUPFAM" id="SSF88723">
    <property type="entry name" value="PIN domain-like"/>
    <property type="match status" value="1"/>
</dbReference>
<dbReference type="InterPro" id="IPR006084">
    <property type="entry name" value="XPG/Rad2"/>
</dbReference>
<comment type="cofactor">
    <cofactor evidence="1">
        <name>Mg(2+)</name>
        <dbReference type="ChEBI" id="CHEBI:18420"/>
    </cofactor>
</comment>
<dbReference type="SUPFAM" id="SSF47807">
    <property type="entry name" value="5' to 3' exonuclease, C-terminal subdomain"/>
    <property type="match status" value="1"/>
</dbReference>
<comment type="caution">
    <text evidence="11">The sequence shown here is derived from an EMBL/GenBank/DDBJ whole genome shotgun (WGS) entry which is preliminary data.</text>
</comment>
<protein>
    <submittedName>
        <fullName evidence="11">Uncharacterized protein</fullName>
    </submittedName>
</protein>
<proteinExistence type="predicted"/>
<dbReference type="Pfam" id="PF00867">
    <property type="entry name" value="XPG_I"/>
    <property type="match status" value="1"/>
</dbReference>
<evidence type="ECO:0000256" key="4">
    <source>
        <dbReference type="ARBA" id="ARBA00022723"/>
    </source>
</evidence>
<feature type="compositionally biased region" description="Basic and acidic residues" evidence="8">
    <location>
        <begin position="445"/>
        <end position="455"/>
    </location>
</feature>
<sequence length="805" mass="92435">MGITGLWKILEPTSTEIPLECLEGKKLAVDVSIWIYQAQTAYPSDQPYPHIRLLINRLCKLLYYKIRPVFVFDGPEVPALKKTILESRRLKKIRNDDILSNSKKMHHLKQIAAGELNEDEFQKSLKTVISPSKRTVLNDIYKDVPTSSIDTTPSQDMMDRLYVEESSDEDDEVIFVNPDRPIKEDLESIPSTSESLPESFYESVTMATSKRSHRENIDRLVEQRERMRKTRLNPSMIPSDSNDFSKFQLQRILKRGRLNAEIDKMAKPSFGATGNERINVTGPDGTQHILKYANSDEIQVIDQEKPKRDINIYQEADKGTSKDSRIELSLDLFSSVYCDSKEDVTVKSEPIEFKFEKKSTSSTDAEYHSKSGLLEAIARKRIKLHYDETKHQKDDDESSDDSFIDVSDDEQTIKAIIDSTSKSQRNFEKTPEKDQQEEGEEEEWDPQRYDKIEGNEKPREDYVRLDFEEDAHTPELYRDLQEFLTNCGIPWIEAPGEAEAQCVELERLGLVDGIISDDSDVWAFGARHVYRHMFAKNKRVQRYGIKSTKNANSNLFCLQREDYISIAILSGADYSAGLNKVGAVGALELISEFVEKRNGDNDELRVVEQRILTLLDKVRKTFICSAEELPSLNVSREIVILRRHVQESNDSDAIESICSNKDAIRAYLHPTVDKSTEVFKWRRVSIELIRQILNQKLNWPEEGKYEEKNTIDALERWNEFLAKGGKSQHRLDAFFAQPYDTTLTLAYSKKVTDALTKISKKSQGVYMAPKEAEIDKKKAENAAWQERSGGTKTTGKISAFRRKLR</sequence>
<dbReference type="GO" id="GO:0003697">
    <property type="term" value="F:single-stranded DNA binding"/>
    <property type="evidence" value="ECO:0007669"/>
    <property type="project" value="TreeGrafter"/>
</dbReference>
<accession>A0A8S1FB40</accession>
<keyword evidence="7" id="KW-0539">Nucleus</keyword>